<dbReference type="AlphaFoldDB" id="A0A183TLT0"/>
<accession>A0A183TLT0</accession>
<keyword evidence="2" id="KW-1185">Reference proteome</keyword>
<protein>
    <submittedName>
        <fullName evidence="3">Sperm-tail PG-rich repeat-containing protein 2</fullName>
    </submittedName>
</protein>
<reference evidence="3" key="1">
    <citation type="submission" date="2016-06" db="UniProtKB">
        <authorList>
            <consortium name="WormBaseParasite"/>
        </authorList>
    </citation>
    <scope>IDENTIFICATION</scope>
</reference>
<proteinExistence type="predicted"/>
<dbReference type="OrthoDB" id="10417246at2759"/>
<reference evidence="1 2" key="2">
    <citation type="submission" date="2018-11" db="EMBL/GenBank/DDBJ databases">
        <authorList>
            <consortium name="Pathogen Informatics"/>
        </authorList>
    </citation>
    <scope>NUCLEOTIDE SEQUENCE [LARGE SCALE GENOMIC DNA]</scope>
    <source>
        <strain evidence="1 2">NST_G2</strain>
    </source>
</reference>
<dbReference type="WBParaSite" id="SSLN_0001809201-mRNA-1">
    <property type="protein sequence ID" value="SSLN_0001809201-mRNA-1"/>
    <property type="gene ID" value="SSLN_0001809201"/>
</dbReference>
<sequence>MVPFVCVETCRPLANAAHDTSGRGYKQKKPTREGHIEGLAYSSASVDKPNRSKDINLLPRCHHDENASTVVFQEALGLPEKGGQSEKGHLGTRPDSTYMTTSQLFFRNPGRQSCKPTSREDLLAAPRGRFTAGQHLRKKAVGIVPGLKKELEATPLFYETSYNLTINSFSPLVREAANDIDAARNRYYIGRGPSIKQEATPKTENFIMNETEPKFIPSR</sequence>
<evidence type="ECO:0000313" key="1">
    <source>
        <dbReference type="EMBL" id="VDM03814.1"/>
    </source>
</evidence>
<gene>
    <name evidence="1" type="ORF">SSLN_LOCUS17428</name>
</gene>
<evidence type="ECO:0000313" key="2">
    <source>
        <dbReference type="Proteomes" id="UP000275846"/>
    </source>
</evidence>
<dbReference type="Proteomes" id="UP000275846">
    <property type="component" value="Unassembled WGS sequence"/>
</dbReference>
<organism evidence="3">
    <name type="scientific">Schistocephalus solidus</name>
    <name type="common">Tapeworm</name>
    <dbReference type="NCBI Taxonomy" id="70667"/>
    <lineage>
        <taxon>Eukaryota</taxon>
        <taxon>Metazoa</taxon>
        <taxon>Spiralia</taxon>
        <taxon>Lophotrochozoa</taxon>
        <taxon>Platyhelminthes</taxon>
        <taxon>Cestoda</taxon>
        <taxon>Eucestoda</taxon>
        <taxon>Diphyllobothriidea</taxon>
        <taxon>Diphyllobothriidae</taxon>
        <taxon>Schistocephalus</taxon>
    </lineage>
</organism>
<dbReference type="EMBL" id="UYSU01042492">
    <property type="protein sequence ID" value="VDM03814.1"/>
    <property type="molecule type" value="Genomic_DNA"/>
</dbReference>
<name>A0A183TLT0_SCHSO</name>
<evidence type="ECO:0000313" key="3">
    <source>
        <dbReference type="WBParaSite" id="SSLN_0001809201-mRNA-1"/>
    </source>
</evidence>